<accession>A0A0V0Q7Q6</accession>
<dbReference type="Proteomes" id="UP000054937">
    <property type="component" value="Unassembled WGS sequence"/>
</dbReference>
<feature type="coiled-coil region" evidence="1">
    <location>
        <begin position="261"/>
        <end position="291"/>
    </location>
</feature>
<feature type="compositionally biased region" description="Low complexity" evidence="2">
    <location>
        <begin position="179"/>
        <end position="195"/>
    </location>
</feature>
<proteinExistence type="predicted"/>
<keyword evidence="4" id="KW-1185">Reference proteome</keyword>
<dbReference type="EMBL" id="LDAU01000267">
    <property type="protein sequence ID" value="KRW98186.1"/>
    <property type="molecule type" value="Genomic_DNA"/>
</dbReference>
<comment type="caution">
    <text evidence="3">The sequence shown here is derived from an EMBL/GenBank/DDBJ whole genome shotgun (WGS) entry which is preliminary data.</text>
</comment>
<gene>
    <name evidence="3" type="ORF">PPERSA_02164</name>
</gene>
<feature type="region of interest" description="Disordered" evidence="2">
    <location>
        <begin position="176"/>
        <end position="195"/>
    </location>
</feature>
<dbReference type="AlphaFoldDB" id="A0A0V0Q7Q6"/>
<evidence type="ECO:0000256" key="1">
    <source>
        <dbReference type="SAM" id="Coils"/>
    </source>
</evidence>
<dbReference type="InParanoid" id="A0A0V0Q7Q6"/>
<reference evidence="3 4" key="1">
    <citation type="journal article" date="2015" name="Sci. Rep.">
        <title>Genome of the facultative scuticociliatosis pathogen Pseudocohnilembus persalinus provides insight into its virulence through horizontal gene transfer.</title>
        <authorList>
            <person name="Xiong J."/>
            <person name="Wang G."/>
            <person name="Cheng J."/>
            <person name="Tian M."/>
            <person name="Pan X."/>
            <person name="Warren A."/>
            <person name="Jiang C."/>
            <person name="Yuan D."/>
            <person name="Miao W."/>
        </authorList>
    </citation>
    <scope>NUCLEOTIDE SEQUENCE [LARGE SCALE GENOMIC DNA]</scope>
    <source>
        <strain evidence="3">36N120E</strain>
    </source>
</reference>
<keyword evidence="1" id="KW-0175">Coiled coil</keyword>
<protein>
    <submittedName>
        <fullName evidence="3">Uncharacterized protein</fullName>
    </submittedName>
</protein>
<organism evidence="3 4">
    <name type="scientific">Pseudocohnilembus persalinus</name>
    <name type="common">Ciliate</name>
    <dbReference type="NCBI Taxonomy" id="266149"/>
    <lineage>
        <taxon>Eukaryota</taxon>
        <taxon>Sar</taxon>
        <taxon>Alveolata</taxon>
        <taxon>Ciliophora</taxon>
        <taxon>Intramacronucleata</taxon>
        <taxon>Oligohymenophorea</taxon>
        <taxon>Scuticociliatia</taxon>
        <taxon>Philasterida</taxon>
        <taxon>Pseudocohnilembidae</taxon>
        <taxon>Pseudocohnilembus</taxon>
    </lineage>
</organism>
<feature type="region of interest" description="Disordered" evidence="2">
    <location>
        <begin position="1"/>
        <end position="33"/>
    </location>
</feature>
<sequence length="411" mass="47771">MYNSGSQKKKAFSNSSNCSSLKKKKIRSHTMTTNITNKSESQNLQNLKDQIHNNLIQLQQNEITNRTNPSTILTNNYGGNIISQQNTAALLQQNISSKSPLFQQNENSPQIRQDWNSVSREALSPLKKEKLLQLQNLKQNEGLYANSKASLKAQQIQLQQELLKPSFLKINQQSSQIPENNAQQQQNFSNQISEQIQGQSPLQINTFNQNQNIDQQKFSQQLQQKELQKLIQQQQEIKFKENIQKENNKSQNSSEYYRQKSYTLKNKVKKLEKENDKLQNEINKMRELNFDYVKMLNDIGTKRTGKNKQIVQISFLDQYGPIPDKVKENIYQLRCRIDHIEDASRSIQQGIQQAYQEKDEYAIKVGDLETQNKFMKKSINNFVQTTERLNDHIKKGVVMVPSSHGLKFNFK</sequence>
<name>A0A0V0Q7Q6_PSEPJ</name>
<evidence type="ECO:0000313" key="4">
    <source>
        <dbReference type="Proteomes" id="UP000054937"/>
    </source>
</evidence>
<evidence type="ECO:0000313" key="3">
    <source>
        <dbReference type="EMBL" id="KRW98186.1"/>
    </source>
</evidence>
<evidence type="ECO:0000256" key="2">
    <source>
        <dbReference type="SAM" id="MobiDB-lite"/>
    </source>
</evidence>